<organism evidence="1 2">
    <name type="scientific">Staphylococcus simulans UMC-CNS-990</name>
    <dbReference type="NCBI Taxonomy" id="1405498"/>
    <lineage>
        <taxon>Bacteria</taxon>
        <taxon>Bacillati</taxon>
        <taxon>Bacillota</taxon>
        <taxon>Bacilli</taxon>
        <taxon>Bacillales</taxon>
        <taxon>Staphylococcaceae</taxon>
        <taxon>Staphylococcus</taxon>
    </lineage>
</organism>
<proteinExistence type="predicted"/>
<dbReference type="GeneID" id="77330361"/>
<evidence type="ECO:0000313" key="2">
    <source>
        <dbReference type="Proteomes" id="UP000017131"/>
    </source>
</evidence>
<dbReference type="PANTHER" id="PTHR33677:SF5">
    <property type="entry name" value="TRANSCRIPTIONAL REPRESSOR FRMR"/>
    <property type="match status" value="1"/>
</dbReference>
<name>A0ABN0PFY9_STASI</name>
<accession>A0ABN0PFY9</accession>
<evidence type="ECO:0000313" key="1">
    <source>
        <dbReference type="EMBL" id="ERS94615.1"/>
    </source>
</evidence>
<dbReference type="CDD" id="cd10155">
    <property type="entry name" value="BsYrkD-like_DUF156"/>
    <property type="match status" value="1"/>
</dbReference>
<dbReference type="Pfam" id="PF02583">
    <property type="entry name" value="Trns_repr_metal"/>
    <property type="match status" value="1"/>
</dbReference>
<sequence>MNYDQKMINRIKRLQGQLNGVVKMMEEDKDCKDVITQLSSSKSALQRLMAVIVSENLVECVKAAEDNNEDSQALIEEAINLLVKSK</sequence>
<dbReference type="Gene3D" id="1.20.58.1000">
    <property type="entry name" value="Metal-sensitive repressor, helix protomer"/>
    <property type="match status" value="1"/>
</dbReference>
<dbReference type="InterPro" id="IPR003735">
    <property type="entry name" value="Metal_Tscrpt_repr"/>
</dbReference>
<dbReference type="EMBL" id="AXDY01000001">
    <property type="protein sequence ID" value="ERS94615.1"/>
    <property type="molecule type" value="Genomic_DNA"/>
</dbReference>
<gene>
    <name evidence="1" type="ORF">SSIM_00550</name>
</gene>
<dbReference type="InterPro" id="IPR038390">
    <property type="entry name" value="Metal_Tscrpt_repr_sf"/>
</dbReference>
<dbReference type="PANTHER" id="PTHR33677">
    <property type="entry name" value="TRANSCRIPTIONAL REPRESSOR FRMR-RELATED"/>
    <property type="match status" value="1"/>
</dbReference>
<dbReference type="Proteomes" id="UP000017131">
    <property type="component" value="Unassembled WGS sequence"/>
</dbReference>
<evidence type="ECO:0008006" key="3">
    <source>
        <dbReference type="Google" id="ProtNLM"/>
    </source>
</evidence>
<reference evidence="1 2" key="1">
    <citation type="journal article" date="2013" name="Genome Announc.">
        <title>Draft Genome Sequence of Staphylococcus simulans UMC-CNS-990, Isolated from a Case of Chronic Bovine Mastitis.</title>
        <authorList>
            <person name="Calcutt M.J."/>
            <person name="Foecking M.F."/>
            <person name="Hsieh H.Y."/>
            <person name="Perry J."/>
            <person name="Stewart G.C."/>
            <person name="Middleton J.R."/>
        </authorList>
    </citation>
    <scope>NUCLEOTIDE SEQUENCE [LARGE SCALE GENOMIC DNA]</scope>
    <source>
        <strain evidence="1 2">UMC-CNS-990</strain>
    </source>
</reference>
<protein>
    <recommendedName>
        <fullName evidence="3">Persulfide-sensing transcriptional repressor CstR</fullName>
    </recommendedName>
</protein>
<keyword evidence="2" id="KW-1185">Reference proteome</keyword>
<comment type="caution">
    <text evidence="1">The sequence shown here is derived from an EMBL/GenBank/DDBJ whole genome shotgun (WGS) entry which is preliminary data.</text>
</comment>
<dbReference type="RefSeq" id="WP_002480195.1">
    <property type="nucleotide sequence ID" value="NZ_AXDY01000001.1"/>
</dbReference>